<dbReference type="Pfam" id="PF08239">
    <property type="entry name" value="SH3_3"/>
    <property type="match status" value="1"/>
</dbReference>
<gene>
    <name evidence="3" type="ORF">BEN30_11250</name>
</gene>
<reference evidence="4" key="1">
    <citation type="submission" date="2016-07" db="EMBL/GenBank/DDBJ databases">
        <authorList>
            <person name="Florea S."/>
            <person name="Webb J.S."/>
            <person name="Jaromczyk J."/>
            <person name="Schardl C.L."/>
        </authorList>
    </citation>
    <scope>NUCLEOTIDE SEQUENCE [LARGE SCALE GENOMIC DNA]</scope>
    <source>
        <strain evidence="4">MV-1</strain>
    </source>
</reference>
<feature type="signal peptide" evidence="1">
    <location>
        <begin position="1"/>
        <end position="24"/>
    </location>
</feature>
<keyword evidence="4" id="KW-1185">Reference proteome</keyword>
<evidence type="ECO:0000256" key="1">
    <source>
        <dbReference type="SAM" id="SignalP"/>
    </source>
</evidence>
<feature type="chain" id="PRO_5009184090" description="SH3b domain-containing protein" evidence="1">
    <location>
        <begin position="25"/>
        <end position="285"/>
    </location>
</feature>
<proteinExistence type="predicted"/>
<dbReference type="RefSeq" id="WP_170827016.1">
    <property type="nucleotide sequence ID" value="NZ_MCGG01000028.1"/>
</dbReference>
<dbReference type="AlphaFoldDB" id="A0A1E5Q733"/>
<comment type="caution">
    <text evidence="3">The sequence shown here is derived from an EMBL/GenBank/DDBJ whole genome shotgun (WGS) entry which is preliminary data.</text>
</comment>
<name>A0A1E5Q733_9PROT</name>
<evidence type="ECO:0000313" key="4">
    <source>
        <dbReference type="Proteomes" id="UP000095347"/>
    </source>
</evidence>
<dbReference type="InterPro" id="IPR003646">
    <property type="entry name" value="SH3-like_bac-type"/>
</dbReference>
<dbReference type="EMBL" id="MCGG01000028">
    <property type="protein sequence ID" value="OEJ66801.1"/>
    <property type="molecule type" value="Genomic_DNA"/>
</dbReference>
<sequence>MMTKAIPAVFLICAVLASSSSVHAQTDELDEAPSDFKIELPAASDEIETVTVMDQEVVPMAGLFEVNDDVNVRSGPGTDFERIAGLKAGDRVRAIGRAQDPTWTAISKDGETLGFVYTPILVPVVDGTLGEQFFGSYMSPNKKNGIACDYRFRFEGKVPVEGDDFVTSDYEVRFRCANQVGANLFYAHMFLTESPVDMDTGFHLIDLDVRSIGDGMEEFLSTRFLYHPKTGVMTFEGHSLPRYAKPLKVQTFKTKNIKDALTQALEASVASWTEAAWDLLLKKPQ</sequence>
<accession>A0A1E5Q733</accession>
<protein>
    <recommendedName>
        <fullName evidence="2">SH3b domain-containing protein</fullName>
    </recommendedName>
</protein>
<evidence type="ECO:0000259" key="2">
    <source>
        <dbReference type="Pfam" id="PF08239"/>
    </source>
</evidence>
<feature type="domain" description="SH3b" evidence="2">
    <location>
        <begin position="69"/>
        <end position="117"/>
    </location>
</feature>
<organism evidence="3 4">
    <name type="scientific">Magnetovibrio blakemorei</name>
    <dbReference type="NCBI Taxonomy" id="28181"/>
    <lineage>
        <taxon>Bacteria</taxon>
        <taxon>Pseudomonadati</taxon>
        <taxon>Pseudomonadota</taxon>
        <taxon>Alphaproteobacteria</taxon>
        <taxon>Rhodospirillales</taxon>
        <taxon>Magnetovibrionaceae</taxon>
        <taxon>Magnetovibrio</taxon>
    </lineage>
</organism>
<dbReference type="Gene3D" id="2.30.30.40">
    <property type="entry name" value="SH3 Domains"/>
    <property type="match status" value="1"/>
</dbReference>
<evidence type="ECO:0000313" key="3">
    <source>
        <dbReference type="EMBL" id="OEJ66801.1"/>
    </source>
</evidence>
<dbReference type="Proteomes" id="UP000095347">
    <property type="component" value="Unassembled WGS sequence"/>
</dbReference>
<keyword evidence="1" id="KW-0732">Signal</keyword>
<dbReference type="STRING" id="28181.BEN30_11250"/>